<dbReference type="GO" id="GO:0004630">
    <property type="term" value="F:phospholipase D activity"/>
    <property type="evidence" value="ECO:0007669"/>
    <property type="project" value="UniProtKB-EC"/>
</dbReference>
<dbReference type="Proteomes" id="UP000295719">
    <property type="component" value="Unassembled WGS sequence"/>
</dbReference>
<reference evidence="8 9" key="1">
    <citation type="submission" date="2019-03" db="EMBL/GenBank/DDBJ databases">
        <title>Genomic Encyclopedia of Type Strains, Phase IV (KMG-IV): sequencing the most valuable type-strain genomes for metagenomic binning, comparative biology and taxonomic classification.</title>
        <authorList>
            <person name="Goeker M."/>
        </authorList>
    </citation>
    <scope>NUCLEOTIDE SEQUENCE [LARGE SCALE GENOMIC DNA]</scope>
    <source>
        <strain evidence="8 9">DSM 19580</strain>
    </source>
</reference>
<keyword evidence="9" id="KW-1185">Reference proteome</keyword>
<dbReference type="CDD" id="cd09170">
    <property type="entry name" value="PLDc_Nuc"/>
    <property type="match status" value="1"/>
</dbReference>
<dbReference type="PANTHER" id="PTHR43856">
    <property type="entry name" value="CARDIOLIPIN HYDROLASE"/>
    <property type="match status" value="1"/>
</dbReference>
<dbReference type="SUPFAM" id="SSF56024">
    <property type="entry name" value="Phospholipase D/nuclease"/>
    <property type="match status" value="1"/>
</dbReference>
<evidence type="ECO:0000256" key="4">
    <source>
        <dbReference type="ARBA" id="ARBA00022801"/>
    </source>
</evidence>
<organism evidence="8 9">
    <name type="scientific">Biostraticola tofi</name>
    <dbReference type="NCBI Taxonomy" id="466109"/>
    <lineage>
        <taxon>Bacteria</taxon>
        <taxon>Pseudomonadati</taxon>
        <taxon>Pseudomonadota</taxon>
        <taxon>Gammaproteobacteria</taxon>
        <taxon>Enterobacterales</taxon>
        <taxon>Bruguierivoracaceae</taxon>
        <taxon>Biostraticola</taxon>
    </lineage>
</organism>
<evidence type="ECO:0000256" key="2">
    <source>
        <dbReference type="ARBA" id="ARBA00008664"/>
    </source>
</evidence>
<dbReference type="PANTHER" id="PTHR43856:SF1">
    <property type="entry name" value="MITOCHONDRIAL CARDIOLIPIN HYDROLASE"/>
    <property type="match status" value="1"/>
</dbReference>
<evidence type="ECO:0000256" key="1">
    <source>
        <dbReference type="ARBA" id="ARBA00000798"/>
    </source>
</evidence>
<dbReference type="EMBL" id="SMCR01000002">
    <property type="protein sequence ID" value="TCV98748.1"/>
    <property type="molecule type" value="Genomic_DNA"/>
</dbReference>
<protein>
    <recommendedName>
        <fullName evidence="3">phospholipase D</fullName>
        <ecNumber evidence="3">3.1.4.4</ecNumber>
    </recommendedName>
</protein>
<dbReference type="InterPro" id="IPR051406">
    <property type="entry name" value="PLD_domain"/>
</dbReference>
<evidence type="ECO:0000259" key="7">
    <source>
        <dbReference type="PROSITE" id="PS50035"/>
    </source>
</evidence>
<keyword evidence="4" id="KW-0378">Hydrolase</keyword>
<dbReference type="GO" id="GO:0016042">
    <property type="term" value="P:lipid catabolic process"/>
    <property type="evidence" value="ECO:0007669"/>
    <property type="project" value="UniProtKB-KW"/>
</dbReference>
<comment type="catalytic activity">
    <reaction evidence="1">
        <text>a 1,2-diacyl-sn-glycero-3-phosphocholine + H2O = a 1,2-diacyl-sn-glycero-3-phosphate + choline + H(+)</text>
        <dbReference type="Rhea" id="RHEA:14445"/>
        <dbReference type="ChEBI" id="CHEBI:15354"/>
        <dbReference type="ChEBI" id="CHEBI:15377"/>
        <dbReference type="ChEBI" id="CHEBI:15378"/>
        <dbReference type="ChEBI" id="CHEBI:57643"/>
        <dbReference type="ChEBI" id="CHEBI:58608"/>
        <dbReference type="EC" id="3.1.4.4"/>
    </reaction>
</comment>
<dbReference type="PROSITE" id="PS50035">
    <property type="entry name" value="PLD"/>
    <property type="match status" value="1"/>
</dbReference>
<dbReference type="AlphaFoldDB" id="A0A4R3Z4B4"/>
<dbReference type="EC" id="3.1.4.4" evidence="3"/>
<name>A0A4R3Z4B4_9GAMM</name>
<comment type="similarity">
    <text evidence="2">Belongs to the phospholipase D family.</text>
</comment>
<evidence type="ECO:0000256" key="5">
    <source>
        <dbReference type="ARBA" id="ARBA00022963"/>
    </source>
</evidence>
<keyword evidence="6" id="KW-0443">Lipid metabolism</keyword>
<keyword evidence="5" id="KW-0442">Lipid degradation</keyword>
<proteinExistence type="inferred from homology"/>
<dbReference type="SMART" id="SM00155">
    <property type="entry name" value="PLDc"/>
    <property type="match status" value="1"/>
</dbReference>
<dbReference type="InterPro" id="IPR001736">
    <property type="entry name" value="PLipase_D/transphosphatidylase"/>
</dbReference>
<feature type="domain" description="PLD phosphodiesterase" evidence="7">
    <location>
        <begin position="105"/>
        <end position="132"/>
    </location>
</feature>
<evidence type="ECO:0000256" key="3">
    <source>
        <dbReference type="ARBA" id="ARBA00012027"/>
    </source>
</evidence>
<sequence>MTALSPTPAWTATISSDNRSNGVSVGFSPSGTAIATIVAAIDSASQRISVAAYAFTSKKVAAALTRAHLRGITVQLVADKKAASDKYTAVTFLANKGVAVRLNNRYAIMHNKFMVIDGRTVQTGSFNYSNSADRRNAENVLVLWNAPEVANEYQKEFERLWQEGQPLAKAY</sequence>
<dbReference type="Gene3D" id="3.30.870.10">
    <property type="entry name" value="Endonuclease Chain A"/>
    <property type="match status" value="1"/>
</dbReference>
<dbReference type="GO" id="GO:0016891">
    <property type="term" value="F:RNA endonuclease activity producing 5'-phosphomonoesters, hydrolytic mechanism"/>
    <property type="evidence" value="ECO:0007669"/>
    <property type="project" value="TreeGrafter"/>
</dbReference>
<comment type="caution">
    <text evidence="8">The sequence shown here is derived from an EMBL/GenBank/DDBJ whole genome shotgun (WGS) entry which is preliminary data.</text>
</comment>
<accession>A0A4R3Z4B4</accession>
<dbReference type="InterPro" id="IPR025202">
    <property type="entry name" value="PLD-like_dom"/>
</dbReference>
<gene>
    <name evidence="8" type="ORF">EDC52_10267</name>
</gene>
<dbReference type="RefSeq" id="WP_230467957.1">
    <property type="nucleotide sequence ID" value="NZ_SMCR01000002.1"/>
</dbReference>
<evidence type="ECO:0000313" key="9">
    <source>
        <dbReference type="Proteomes" id="UP000295719"/>
    </source>
</evidence>
<dbReference type="GO" id="GO:0006793">
    <property type="term" value="P:phosphorus metabolic process"/>
    <property type="evidence" value="ECO:0007669"/>
    <property type="project" value="UniProtKB-ARBA"/>
</dbReference>
<evidence type="ECO:0000313" key="8">
    <source>
        <dbReference type="EMBL" id="TCV98748.1"/>
    </source>
</evidence>
<evidence type="ECO:0000256" key="6">
    <source>
        <dbReference type="ARBA" id="ARBA00023098"/>
    </source>
</evidence>
<dbReference type="Pfam" id="PF13091">
    <property type="entry name" value="PLDc_2"/>
    <property type="match status" value="1"/>
</dbReference>